<dbReference type="Gene3D" id="3.40.50.12660">
    <property type="match status" value="1"/>
</dbReference>
<keyword evidence="5" id="KW-1185">Reference proteome</keyword>
<dbReference type="Gramene" id="mRNA:MD10G0040800">
    <property type="protein sequence ID" value="mRNA:MD10G0040800"/>
    <property type="gene ID" value="MD10G0040800"/>
</dbReference>
<dbReference type="InterPro" id="IPR029030">
    <property type="entry name" value="Caspase-like_dom_sf"/>
</dbReference>
<protein>
    <submittedName>
        <fullName evidence="4">Uncharacterized protein</fullName>
    </submittedName>
</protein>
<dbReference type="Pfam" id="PF06943">
    <property type="entry name" value="zf-LSD1"/>
    <property type="match status" value="1"/>
</dbReference>
<dbReference type="InterPro" id="IPR050452">
    <property type="entry name" value="Metacaspase"/>
</dbReference>
<dbReference type="GO" id="GO:0004197">
    <property type="term" value="F:cysteine-type endopeptidase activity"/>
    <property type="evidence" value="ECO:0007669"/>
    <property type="project" value="InterPro"/>
</dbReference>
<dbReference type="OrthoDB" id="3223806at2759"/>
<reference evidence="4 5" key="1">
    <citation type="submission" date="2018-10" db="EMBL/GenBank/DDBJ databases">
        <title>A high-quality apple genome assembly.</title>
        <authorList>
            <person name="Hu J."/>
        </authorList>
    </citation>
    <scope>NUCLEOTIDE SEQUENCE [LARGE SCALE GENOMIC DNA]</scope>
    <source>
        <strain evidence="5">cv. HFTH1</strain>
        <tissue evidence="4">Young leaf</tissue>
    </source>
</reference>
<proteinExistence type="inferred from homology"/>
<evidence type="ECO:0000313" key="4">
    <source>
        <dbReference type="EMBL" id="RXH87904.1"/>
    </source>
</evidence>
<evidence type="ECO:0000256" key="1">
    <source>
        <dbReference type="ARBA" id="ARBA00009005"/>
    </source>
</evidence>
<evidence type="ECO:0000259" key="2">
    <source>
        <dbReference type="Pfam" id="PF00656"/>
    </source>
</evidence>
<organism evidence="4 5">
    <name type="scientific">Malus domestica</name>
    <name type="common">Apple</name>
    <name type="synonym">Pyrus malus</name>
    <dbReference type="NCBI Taxonomy" id="3750"/>
    <lineage>
        <taxon>Eukaryota</taxon>
        <taxon>Viridiplantae</taxon>
        <taxon>Streptophyta</taxon>
        <taxon>Embryophyta</taxon>
        <taxon>Tracheophyta</taxon>
        <taxon>Spermatophyta</taxon>
        <taxon>Magnoliopsida</taxon>
        <taxon>eudicotyledons</taxon>
        <taxon>Gunneridae</taxon>
        <taxon>Pentapetalae</taxon>
        <taxon>rosids</taxon>
        <taxon>fabids</taxon>
        <taxon>Rosales</taxon>
        <taxon>Rosaceae</taxon>
        <taxon>Amygdaloideae</taxon>
        <taxon>Maleae</taxon>
        <taxon>Malus</taxon>
    </lineage>
</organism>
<dbReference type="PANTHER" id="PTHR48104:SF17">
    <property type="entry name" value="METACASPASE-3"/>
    <property type="match status" value="1"/>
</dbReference>
<dbReference type="STRING" id="3750.A0A498J0N0"/>
<evidence type="ECO:0000313" key="5">
    <source>
        <dbReference type="Proteomes" id="UP000290289"/>
    </source>
</evidence>
<comment type="similarity">
    <text evidence="1">Belongs to the peptidase C14B family.</text>
</comment>
<comment type="caution">
    <text evidence="4">The sequence shown here is derived from an EMBL/GenBank/DDBJ whole genome shotgun (WGS) entry which is preliminary data.</text>
</comment>
<evidence type="ECO:0000259" key="3">
    <source>
        <dbReference type="Pfam" id="PF06943"/>
    </source>
</evidence>
<feature type="domain" description="Zinc finger LSD1-type" evidence="3">
    <location>
        <begin position="8"/>
        <end position="32"/>
    </location>
</feature>
<dbReference type="PANTHER" id="PTHR48104">
    <property type="entry name" value="METACASPASE-4"/>
    <property type="match status" value="1"/>
</dbReference>
<dbReference type="EMBL" id="RDQH01000336">
    <property type="protein sequence ID" value="RXH87904.1"/>
    <property type="molecule type" value="Genomic_DNA"/>
</dbReference>
<dbReference type="NCBIfam" id="TIGR01053">
    <property type="entry name" value="LSD1"/>
    <property type="match status" value="1"/>
</dbReference>
<name>A0A498J0N0_MALDO</name>
<dbReference type="InterPro" id="IPR005735">
    <property type="entry name" value="Znf_LSD1"/>
</dbReference>
<dbReference type="Proteomes" id="UP000290289">
    <property type="component" value="Chromosome 10"/>
</dbReference>
<dbReference type="GO" id="GO:0005737">
    <property type="term" value="C:cytoplasm"/>
    <property type="evidence" value="ECO:0007669"/>
    <property type="project" value="TreeGrafter"/>
</dbReference>
<dbReference type="InterPro" id="IPR011600">
    <property type="entry name" value="Pept_C14_caspase"/>
</dbReference>
<feature type="domain" description="Peptidase C14 caspase" evidence="2">
    <location>
        <begin position="104"/>
        <end position="372"/>
    </location>
</feature>
<accession>A0A498J0N0</accession>
<sequence>MAGRRERCNGCGVQLVVPPKAQIIRCSVCQGVTHVNRTSINPYIQASHDSINQATDLFKSLMTTVITTVSSTSTGHPFNHQYHYQPPQPSVPKPLMPPSQHGRQRAVLCGVSYRGRSYKLKGTVNDVQCMRYFLVDRLGFPNDSILMLTEYETDPFKIPTKQNIRLALQWLVQGCQSGDSLVFHFSGHGSRQRDYKMDEIDGYDETLCPVDYETQGMLLDDEINATIVRPLPHGAKLHAIIDACHSGTVLDLPFVCRINREGYYKWEDHRCSPIYKGTNGGLAVSISACDDHQTSSDTTALSGYISTGALTYSFIQAMENDPGLTYGYLLNVMRQIIREARTGIRLKGPIAALVNKVLRTGLSQEPQLSSSEQFDIYSKQLVL</sequence>
<dbReference type="AlphaFoldDB" id="A0A498J0N0"/>
<dbReference type="Pfam" id="PF00656">
    <property type="entry name" value="Peptidase_C14"/>
    <property type="match status" value="1"/>
</dbReference>
<dbReference type="GO" id="GO:0006508">
    <property type="term" value="P:proteolysis"/>
    <property type="evidence" value="ECO:0007669"/>
    <property type="project" value="InterPro"/>
</dbReference>
<dbReference type="SMR" id="A0A498J0N0"/>
<dbReference type="SUPFAM" id="SSF52129">
    <property type="entry name" value="Caspase-like"/>
    <property type="match status" value="1"/>
</dbReference>
<gene>
    <name evidence="4" type="ORF">DVH24_037549</name>
</gene>